<reference evidence="1" key="1">
    <citation type="journal article" date="2019" name="Emerg. Microbes Infect.">
        <title>Comprehensive subspecies identification of 175 nontuberculous mycobacteria species based on 7547 genomic profiles.</title>
        <authorList>
            <person name="Matsumoto Y."/>
            <person name="Kinjo T."/>
            <person name="Motooka D."/>
            <person name="Nabeya D."/>
            <person name="Jung N."/>
            <person name="Uechi K."/>
            <person name="Horii T."/>
            <person name="Iida T."/>
            <person name="Fujita J."/>
            <person name="Nakamura S."/>
        </authorList>
    </citation>
    <scope>NUCLEOTIDE SEQUENCE [LARGE SCALE GENOMIC DNA]</scope>
    <source>
        <strain evidence="1">JCM 13671</strain>
    </source>
</reference>
<dbReference type="AlphaFoldDB" id="A0A7I7XSK0"/>
<name>A0A7I7XSK0_9MYCO</name>
<proteinExistence type="predicted"/>
<evidence type="ECO:0000313" key="1">
    <source>
        <dbReference type="EMBL" id="BBZ32205.1"/>
    </source>
</evidence>
<reference evidence="1" key="2">
    <citation type="submission" date="2020-02" db="EMBL/GenBank/DDBJ databases">
        <authorList>
            <person name="Matsumoto Y."/>
            <person name="Motooka D."/>
            <person name="Nakamura S."/>
        </authorList>
    </citation>
    <scope>NUCLEOTIDE SEQUENCE</scope>
    <source>
        <strain evidence="1">JCM 13671</strain>
    </source>
</reference>
<dbReference type="EMBL" id="AP022612">
    <property type="protein sequence ID" value="BBZ32205.1"/>
    <property type="molecule type" value="Genomic_DNA"/>
</dbReference>
<evidence type="ECO:0000313" key="2">
    <source>
        <dbReference type="Proteomes" id="UP000466931"/>
    </source>
</evidence>
<dbReference type="Proteomes" id="UP000466931">
    <property type="component" value="Chromosome"/>
</dbReference>
<sequence>MNRLSAPGPRSATSPQNSCPKTFTVLAGCVAHWFDTPEIDLRAAAGQTVELLLTGLQD</sequence>
<dbReference type="RefSeq" id="WP_234813005.1">
    <property type="nucleotide sequence ID" value="NZ_AP022612.1"/>
</dbReference>
<gene>
    <name evidence="1" type="ORF">MCNF_08100</name>
</gene>
<organism evidence="1 2">
    <name type="scientific">Mycolicibacterium confluentis</name>
    <dbReference type="NCBI Taxonomy" id="28047"/>
    <lineage>
        <taxon>Bacteria</taxon>
        <taxon>Bacillati</taxon>
        <taxon>Actinomycetota</taxon>
        <taxon>Actinomycetes</taxon>
        <taxon>Mycobacteriales</taxon>
        <taxon>Mycobacteriaceae</taxon>
        <taxon>Mycolicibacterium</taxon>
    </lineage>
</organism>
<protein>
    <submittedName>
        <fullName evidence="1">Uncharacterized protein</fullName>
    </submittedName>
</protein>
<accession>A0A7I7XSK0</accession>
<keyword evidence="2" id="KW-1185">Reference proteome</keyword>